<dbReference type="PANTHER" id="PTHR38477">
    <property type="entry name" value="HYPOTHETICAL EXPORTED PROTEIN"/>
    <property type="match status" value="1"/>
</dbReference>
<protein>
    <submittedName>
        <fullName evidence="1">Murein L,D-transpeptidase catalytic domain family protein</fullName>
    </submittedName>
</protein>
<organism evidence="1 2">
    <name type="scientific">Cyclobacterium jeungdonense</name>
    <dbReference type="NCBI Taxonomy" id="708087"/>
    <lineage>
        <taxon>Bacteria</taxon>
        <taxon>Pseudomonadati</taxon>
        <taxon>Bacteroidota</taxon>
        <taxon>Cytophagia</taxon>
        <taxon>Cytophagales</taxon>
        <taxon>Cyclobacteriaceae</taxon>
        <taxon>Cyclobacterium</taxon>
    </lineage>
</organism>
<sequence>MQQLVFILVFFASPMFSSGDANLNLSDLKATTQLMPTERNVHPELVESIWLNLKKEAPALRKEVLKEAVQGYRILIENGMLREGKPLTVIDFDLPSTERRLWIIDMGTKRLTHESLVSHGRNSGELLARKFSNKSESFMSSLGFYLTGERYVGKHGASLRLDGLEKGINDKARSRAIVIHSADYATETFVKRYGRLGRSLGCPALPKENYEEVIDLIQDKSCLYIHASQESYKEKSVFISHNAGNERGPQQF</sequence>
<evidence type="ECO:0000313" key="2">
    <source>
        <dbReference type="Proteomes" id="UP001236663"/>
    </source>
</evidence>
<dbReference type="RefSeq" id="WP_240459278.1">
    <property type="nucleotide sequence ID" value="NZ_JAUFQS010000003.1"/>
</dbReference>
<dbReference type="InterPro" id="IPR032676">
    <property type="entry name" value="YkuD_2"/>
</dbReference>
<evidence type="ECO:0000313" key="1">
    <source>
        <dbReference type="EMBL" id="MDN3686803.1"/>
    </source>
</evidence>
<dbReference type="Proteomes" id="UP001236663">
    <property type="component" value="Unassembled WGS sequence"/>
</dbReference>
<dbReference type="EMBL" id="JAUFQS010000003">
    <property type="protein sequence ID" value="MDN3686803.1"/>
    <property type="molecule type" value="Genomic_DNA"/>
</dbReference>
<gene>
    <name evidence="1" type="ORF">QWZ15_03075</name>
</gene>
<dbReference type="Pfam" id="PF13645">
    <property type="entry name" value="YkuD_2"/>
    <property type="match status" value="1"/>
</dbReference>
<reference evidence="2" key="1">
    <citation type="journal article" date="2019" name="Int. J. Syst. Evol. Microbiol.">
        <title>The Global Catalogue of Microorganisms (GCM) 10K type strain sequencing project: providing services to taxonomists for standard genome sequencing and annotation.</title>
        <authorList>
            <consortium name="The Broad Institute Genomics Platform"/>
            <consortium name="The Broad Institute Genome Sequencing Center for Infectious Disease"/>
            <person name="Wu L."/>
            <person name="Ma J."/>
        </authorList>
    </citation>
    <scope>NUCLEOTIDE SEQUENCE [LARGE SCALE GENOMIC DNA]</scope>
    <source>
        <strain evidence="2">CECT 7706</strain>
    </source>
</reference>
<keyword evidence="2" id="KW-1185">Reference proteome</keyword>
<dbReference type="PANTHER" id="PTHR38477:SF1">
    <property type="entry name" value="MUREIN L,D-TRANSPEPTIDASE CATALYTIC DOMAIN FAMILY PROTEIN"/>
    <property type="match status" value="1"/>
</dbReference>
<comment type="caution">
    <text evidence="1">The sequence shown here is derived from an EMBL/GenBank/DDBJ whole genome shotgun (WGS) entry which is preliminary data.</text>
</comment>
<name>A0ABT8C5B5_9BACT</name>
<accession>A0ABT8C5B5</accession>
<proteinExistence type="predicted"/>